<evidence type="ECO:0000256" key="1">
    <source>
        <dbReference type="ARBA" id="ARBA00009649"/>
    </source>
</evidence>
<dbReference type="AlphaFoldDB" id="A0A284R9D8"/>
<dbReference type="Pfam" id="PF00581">
    <property type="entry name" value="Rhodanese"/>
    <property type="match status" value="1"/>
</dbReference>
<accession>A0A284R9D8</accession>
<evidence type="ECO:0000313" key="7">
    <source>
        <dbReference type="EMBL" id="SJL05320.1"/>
    </source>
</evidence>
<evidence type="ECO:0000256" key="3">
    <source>
        <dbReference type="SAM" id="MobiDB-lite"/>
    </source>
</evidence>
<dbReference type="InterPro" id="IPR000242">
    <property type="entry name" value="PTP_cat"/>
</dbReference>
<feature type="domain" description="Rhodanese" evidence="6">
    <location>
        <begin position="73"/>
        <end position="191"/>
    </location>
</feature>
<dbReference type="SMART" id="SM00404">
    <property type="entry name" value="PTPc_motif"/>
    <property type="match status" value="1"/>
</dbReference>
<dbReference type="OrthoDB" id="6058203at2759"/>
<dbReference type="GO" id="GO:0004725">
    <property type="term" value="F:protein tyrosine phosphatase activity"/>
    <property type="evidence" value="ECO:0007669"/>
    <property type="project" value="UniProtKB-EC"/>
</dbReference>
<dbReference type="SMART" id="SM00194">
    <property type="entry name" value="PTPc"/>
    <property type="match status" value="1"/>
</dbReference>
<comment type="similarity">
    <text evidence="1">Belongs to the protein-tyrosine phosphatase family. Non-receptor class subfamily.</text>
</comment>
<feature type="compositionally biased region" description="Polar residues" evidence="3">
    <location>
        <begin position="890"/>
        <end position="918"/>
    </location>
</feature>
<dbReference type="PANTHER" id="PTHR19134:SF561">
    <property type="entry name" value="PROTEIN TYROSINE PHOSPHATASE 36E, ISOFORM A"/>
    <property type="match status" value="1"/>
</dbReference>
<dbReference type="PROSITE" id="PS50055">
    <property type="entry name" value="TYR_PHOSPHATASE_PTP"/>
    <property type="match status" value="1"/>
</dbReference>
<dbReference type="SUPFAM" id="SSF52799">
    <property type="entry name" value="(Phosphotyrosine protein) phosphatases II"/>
    <property type="match status" value="1"/>
</dbReference>
<reference evidence="8" key="1">
    <citation type="journal article" date="2017" name="Nat. Ecol. Evol.">
        <title>Genome expansion and lineage-specific genetic innovations in the forest pathogenic fungi Armillaria.</title>
        <authorList>
            <person name="Sipos G."/>
            <person name="Prasanna A.N."/>
            <person name="Walter M.C."/>
            <person name="O'Connor E."/>
            <person name="Balint B."/>
            <person name="Krizsan K."/>
            <person name="Kiss B."/>
            <person name="Hess J."/>
            <person name="Varga T."/>
            <person name="Slot J."/>
            <person name="Riley R."/>
            <person name="Boka B."/>
            <person name="Rigling D."/>
            <person name="Barry K."/>
            <person name="Lee J."/>
            <person name="Mihaltcheva S."/>
            <person name="LaButti K."/>
            <person name="Lipzen A."/>
            <person name="Waldron R."/>
            <person name="Moloney N.M."/>
            <person name="Sperisen C."/>
            <person name="Kredics L."/>
            <person name="Vagvoelgyi C."/>
            <person name="Patrignani A."/>
            <person name="Fitzpatrick D."/>
            <person name="Nagy I."/>
            <person name="Doyle S."/>
            <person name="Anderson J.B."/>
            <person name="Grigoriev I.V."/>
            <person name="Gueldener U."/>
            <person name="Muensterkoetter M."/>
            <person name="Nagy L.G."/>
        </authorList>
    </citation>
    <scope>NUCLEOTIDE SEQUENCE [LARGE SCALE GENOMIC DNA]</scope>
    <source>
        <strain evidence="8">C18/9</strain>
    </source>
</reference>
<keyword evidence="8" id="KW-1185">Reference proteome</keyword>
<dbReference type="EC" id="3.1.3.48" evidence="2"/>
<dbReference type="SUPFAM" id="SSF52821">
    <property type="entry name" value="Rhodanese/Cell cycle control phosphatase"/>
    <property type="match status" value="1"/>
</dbReference>
<sequence length="1140" mass="124927">MDFFSAANDASAVALTQNDTFAQAIASSFGSFTARLPSVAVPSPSQPTPTTRITLHSNNFHAVQHSELAGLVNTPSVLFIDIRPHAQFTNARLPNALSLSVPSTLLKRPLFSLDKLASMLSSSSSRSRFLGWNTSAQIVVYDADSASLPDSSNILGLLRKFANDNSGYSGKLCWLQGGFQSVWRDRRELIDQHPLVADPTTTSAPPSTSLNSNLLPTAAFRAPKRQSPSSLRAGMSMPSLPHQPYNPFFDTIRQNIELSHGITERIPLKLTARAKQRIADLPFPWLRTIALRTTSHLETDVEESMESLAMQFYRIELAEQRRLMGVMEHHSRESTVQNYSERKGVPVKPFPFSITAGVEKGAKNRYRHIWPFEHARVRLHSDKSISPPPSLDSAVPSDASPELTPSSFAPILTPSKSRSSCYEDTDDYVNASYVQPLCTRRRYIATQGPLEATFVDFWTLVWQQNVHVIVMLTREIEGSTVKCNCYWKDGTYGSLHLRLISREGKEDGGDKIPSKQSGGFFNFCADEEEKTHPIIKRTFLLTHSGYPHSKPRRIVHYQYLEWPDMNVPDDPRGVLELIKEVGRGMEESERHGDNLDINGFTAEDQLSDVDSRTGISRQGKGIQPLLLHCSAGVGRTGGFIAVDAVLDGIRREIRTSVKDQVRTTENKAIEDRTDSDGDIMMNETGQRTMPMPPNKGGDVLHVPVIDNGLSPSASIPQRESEGGDTATRRWAENLEHIDSAYNRDVGDPEGRSSFETASLSTASSSEESSSFFPRTGPKNECKENDGEISPNAPSSGYTTSSSFVTTIASEPSSKDGIVGSTKKSFPSSNSAPGVDFKSLLSARLGEEETSRARTQSAPVAIISTKEGSPFTSSSLSPSGSDVKDAKDLAAQSTPNLKLSSASTTRPISAVASTSTTNVDYKDPRPMHRPDSPRLLSSCDEPLWEVVQDMREQRMSLCQSLRQYVFVHAAVIEGALMVADEEKEALGADNVEKMIRQQSGSSHSNAVPAAGPVFVYNDILTASSSSHGKRVASPTELLKEDKMGELRMSKRPSIKRKQRSHDNEMAVSVAILRDAVGANIGPANTIRVIVTSLHVLAFVSFFPLSLLSNSSSSSLLFPNQHFSQLKFASVLYISPPPLNQS</sequence>
<dbReference type="Gene3D" id="3.90.190.10">
    <property type="entry name" value="Protein tyrosine phosphatase superfamily"/>
    <property type="match status" value="2"/>
</dbReference>
<dbReference type="Gene3D" id="3.40.250.10">
    <property type="entry name" value="Rhodanese-like domain"/>
    <property type="match status" value="1"/>
</dbReference>
<dbReference type="STRING" id="47428.A0A284R9D8"/>
<name>A0A284R9D8_ARMOS</name>
<evidence type="ECO:0000259" key="6">
    <source>
        <dbReference type="PROSITE" id="PS50206"/>
    </source>
</evidence>
<dbReference type="OMA" id="TDFWTLC"/>
<dbReference type="InterPro" id="IPR029021">
    <property type="entry name" value="Prot-tyrosine_phosphatase-like"/>
</dbReference>
<feature type="compositionally biased region" description="Polar residues" evidence="3">
    <location>
        <begin position="821"/>
        <end position="831"/>
    </location>
</feature>
<dbReference type="InterPro" id="IPR001763">
    <property type="entry name" value="Rhodanese-like_dom"/>
</dbReference>
<dbReference type="PROSITE" id="PS00383">
    <property type="entry name" value="TYR_PHOSPHATASE_1"/>
    <property type="match status" value="1"/>
</dbReference>
<dbReference type="EMBL" id="FUEG01000006">
    <property type="protein sequence ID" value="SJL05320.1"/>
    <property type="molecule type" value="Genomic_DNA"/>
</dbReference>
<dbReference type="InterPro" id="IPR050348">
    <property type="entry name" value="Protein-Tyr_Phosphatase"/>
</dbReference>
<protein>
    <recommendedName>
        <fullName evidence="2">protein-tyrosine-phosphatase</fullName>
        <ecNumber evidence="2">3.1.3.48</ecNumber>
    </recommendedName>
</protein>
<feature type="domain" description="Tyrosine-protein phosphatase" evidence="4">
    <location>
        <begin position="363"/>
        <end position="662"/>
    </location>
</feature>
<dbReference type="InterPro" id="IPR003595">
    <property type="entry name" value="Tyr_Pase_cat"/>
</dbReference>
<proteinExistence type="inferred from homology"/>
<feature type="region of interest" description="Disordered" evidence="3">
    <location>
        <begin position="739"/>
        <end position="835"/>
    </location>
</feature>
<dbReference type="InterPro" id="IPR000387">
    <property type="entry name" value="Tyr_Pase_dom"/>
</dbReference>
<evidence type="ECO:0000259" key="5">
    <source>
        <dbReference type="PROSITE" id="PS50056"/>
    </source>
</evidence>
<feature type="compositionally biased region" description="Low complexity" evidence="3">
    <location>
        <begin position="867"/>
        <end position="880"/>
    </location>
</feature>
<feature type="compositionally biased region" description="Polar residues" evidence="3">
    <location>
        <begin position="791"/>
        <end position="811"/>
    </location>
</feature>
<dbReference type="PRINTS" id="PR00700">
    <property type="entry name" value="PRTYPHPHTASE"/>
</dbReference>
<dbReference type="PROSITE" id="PS50206">
    <property type="entry name" value="RHODANESE_3"/>
    <property type="match status" value="1"/>
</dbReference>
<organism evidence="7 8">
    <name type="scientific">Armillaria ostoyae</name>
    <name type="common">Armillaria root rot fungus</name>
    <dbReference type="NCBI Taxonomy" id="47428"/>
    <lineage>
        <taxon>Eukaryota</taxon>
        <taxon>Fungi</taxon>
        <taxon>Dikarya</taxon>
        <taxon>Basidiomycota</taxon>
        <taxon>Agaricomycotina</taxon>
        <taxon>Agaricomycetes</taxon>
        <taxon>Agaricomycetidae</taxon>
        <taxon>Agaricales</taxon>
        <taxon>Marasmiineae</taxon>
        <taxon>Physalacriaceae</taxon>
        <taxon>Armillaria</taxon>
    </lineage>
</organism>
<dbReference type="Proteomes" id="UP000219338">
    <property type="component" value="Unassembled WGS sequence"/>
</dbReference>
<dbReference type="Pfam" id="PF00102">
    <property type="entry name" value="Y_phosphatase"/>
    <property type="match status" value="1"/>
</dbReference>
<dbReference type="PROSITE" id="PS50056">
    <property type="entry name" value="TYR_PHOSPHATASE_2"/>
    <property type="match status" value="1"/>
</dbReference>
<feature type="compositionally biased region" description="Basic and acidic residues" evidence="3">
    <location>
        <begin position="919"/>
        <end position="931"/>
    </location>
</feature>
<feature type="region of interest" description="Disordered" evidence="3">
    <location>
        <begin position="701"/>
        <end position="726"/>
    </location>
</feature>
<feature type="region of interest" description="Disordered" evidence="3">
    <location>
        <begin position="863"/>
        <end position="933"/>
    </location>
</feature>
<feature type="region of interest" description="Disordered" evidence="3">
    <location>
        <begin position="383"/>
        <end position="410"/>
    </location>
</feature>
<evidence type="ECO:0000313" key="8">
    <source>
        <dbReference type="Proteomes" id="UP000219338"/>
    </source>
</evidence>
<dbReference type="InterPro" id="IPR016130">
    <property type="entry name" value="Tyr_Pase_AS"/>
</dbReference>
<dbReference type="PANTHER" id="PTHR19134">
    <property type="entry name" value="RECEPTOR-TYPE TYROSINE-PROTEIN PHOSPHATASE"/>
    <property type="match status" value="1"/>
</dbReference>
<dbReference type="CDD" id="cd00158">
    <property type="entry name" value="RHOD"/>
    <property type="match status" value="1"/>
</dbReference>
<evidence type="ECO:0000259" key="4">
    <source>
        <dbReference type="PROSITE" id="PS50055"/>
    </source>
</evidence>
<feature type="domain" description="Tyrosine specific protein phosphatases" evidence="5">
    <location>
        <begin position="603"/>
        <end position="667"/>
    </location>
</feature>
<gene>
    <name evidence="7" type="ORF">ARMOST_08686</name>
</gene>
<dbReference type="SMART" id="SM00450">
    <property type="entry name" value="RHOD"/>
    <property type="match status" value="1"/>
</dbReference>
<feature type="compositionally biased region" description="Low complexity" evidence="3">
    <location>
        <begin position="753"/>
        <end position="772"/>
    </location>
</feature>
<evidence type="ECO:0000256" key="2">
    <source>
        <dbReference type="ARBA" id="ARBA00013064"/>
    </source>
</evidence>
<dbReference type="InterPro" id="IPR036873">
    <property type="entry name" value="Rhodanese-like_dom_sf"/>
</dbReference>